<keyword evidence="5" id="KW-0539">Nucleus</keyword>
<dbReference type="Pfam" id="PF16207">
    <property type="entry name" value="RAWUL"/>
    <property type="match status" value="1"/>
</dbReference>
<dbReference type="AlphaFoldDB" id="A0A553PF53"/>
<evidence type="ECO:0000256" key="7">
    <source>
        <dbReference type="SAM" id="MobiDB-lite"/>
    </source>
</evidence>
<dbReference type="InterPro" id="IPR001841">
    <property type="entry name" value="Znf_RING"/>
</dbReference>
<keyword evidence="4" id="KW-0862">Zinc</keyword>
<dbReference type="STRING" id="6832.A0A553PF53"/>
<gene>
    <name evidence="9" type="ORF">TCAL_02690</name>
</gene>
<dbReference type="Gene3D" id="3.30.40.10">
    <property type="entry name" value="Zinc/RING finger domain, C3HC4 (zinc finger)"/>
    <property type="match status" value="1"/>
</dbReference>
<evidence type="ECO:0000256" key="5">
    <source>
        <dbReference type="ARBA" id="ARBA00023242"/>
    </source>
</evidence>
<protein>
    <recommendedName>
        <fullName evidence="8">RING-type domain-containing protein</fullName>
    </recommendedName>
</protein>
<evidence type="ECO:0000256" key="2">
    <source>
        <dbReference type="ARBA" id="ARBA00022723"/>
    </source>
</evidence>
<dbReference type="PANTHER" id="PTHR45893">
    <property type="entry name" value="POLYCOMB GROUP RING FINGER PROTEIN"/>
    <property type="match status" value="1"/>
</dbReference>
<feature type="domain" description="RING-type" evidence="8">
    <location>
        <begin position="20"/>
        <end position="59"/>
    </location>
</feature>
<evidence type="ECO:0000256" key="4">
    <source>
        <dbReference type="ARBA" id="ARBA00022833"/>
    </source>
</evidence>
<organism evidence="9 10">
    <name type="scientific">Tigriopus californicus</name>
    <name type="common">Marine copepod</name>
    <dbReference type="NCBI Taxonomy" id="6832"/>
    <lineage>
        <taxon>Eukaryota</taxon>
        <taxon>Metazoa</taxon>
        <taxon>Ecdysozoa</taxon>
        <taxon>Arthropoda</taxon>
        <taxon>Crustacea</taxon>
        <taxon>Multicrustacea</taxon>
        <taxon>Hexanauplia</taxon>
        <taxon>Copepoda</taxon>
        <taxon>Harpacticoida</taxon>
        <taxon>Harpacticidae</taxon>
        <taxon>Tigriopus</taxon>
    </lineage>
</organism>
<keyword evidence="2" id="KW-0479">Metal-binding</keyword>
<reference evidence="9 10" key="1">
    <citation type="journal article" date="2018" name="Nat. Ecol. Evol.">
        <title>Genomic signatures of mitonuclear coevolution across populations of Tigriopus californicus.</title>
        <authorList>
            <person name="Barreto F.S."/>
            <person name="Watson E.T."/>
            <person name="Lima T.G."/>
            <person name="Willett C.S."/>
            <person name="Edmands S."/>
            <person name="Li W."/>
            <person name="Burton R.S."/>
        </authorList>
    </citation>
    <scope>NUCLEOTIDE SEQUENCE [LARGE SCALE GENOMIC DNA]</scope>
    <source>
        <strain evidence="9 10">San Diego</strain>
    </source>
</reference>
<dbReference type="PROSITE" id="PS50089">
    <property type="entry name" value="ZF_RING_2"/>
    <property type="match status" value="1"/>
</dbReference>
<proteinExistence type="predicted"/>
<dbReference type="SMART" id="SM00184">
    <property type="entry name" value="RING"/>
    <property type="match status" value="1"/>
</dbReference>
<dbReference type="SUPFAM" id="SSF57850">
    <property type="entry name" value="RING/U-box"/>
    <property type="match status" value="1"/>
</dbReference>
<dbReference type="GO" id="GO:0008270">
    <property type="term" value="F:zinc ion binding"/>
    <property type="evidence" value="ECO:0007669"/>
    <property type="project" value="UniProtKB-KW"/>
</dbReference>
<evidence type="ECO:0000259" key="8">
    <source>
        <dbReference type="PROSITE" id="PS50089"/>
    </source>
</evidence>
<dbReference type="EMBL" id="VCGU01000004">
    <property type="protein sequence ID" value="TRY76310.1"/>
    <property type="molecule type" value="Genomic_DNA"/>
</dbReference>
<dbReference type="OrthoDB" id="1305878at2759"/>
<dbReference type="FunFam" id="3.30.40.10:FF:000033">
    <property type="entry name" value="Polycomb group RING finger protein 3"/>
    <property type="match status" value="1"/>
</dbReference>
<comment type="subcellular location">
    <subcellularLocation>
        <location evidence="1">Nucleus</location>
    </subcellularLocation>
</comment>
<evidence type="ECO:0000256" key="3">
    <source>
        <dbReference type="ARBA" id="ARBA00022771"/>
    </source>
</evidence>
<dbReference type="Gene3D" id="3.10.20.90">
    <property type="entry name" value="Phosphatidylinositol 3-kinase Catalytic Subunit, Chain A, domain 1"/>
    <property type="match status" value="1"/>
</dbReference>
<keyword evidence="3 6" id="KW-0863">Zinc-finger</keyword>
<dbReference type="InterPro" id="IPR017907">
    <property type="entry name" value="Znf_RING_CS"/>
</dbReference>
<comment type="caution">
    <text evidence="9">The sequence shown here is derived from an EMBL/GenBank/DDBJ whole genome shotgun (WGS) entry which is preliminary data.</text>
</comment>
<dbReference type="Pfam" id="PF13923">
    <property type="entry name" value="zf-C3HC4_2"/>
    <property type="match status" value="1"/>
</dbReference>
<dbReference type="OMA" id="EHITCEI"/>
<dbReference type="InterPro" id="IPR051507">
    <property type="entry name" value="PcG_RING_finger"/>
</dbReference>
<keyword evidence="10" id="KW-1185">Reference proteome</keyword>
<feature type="region of interest" description="Disordered" evidence="7">
    <location>
        <begin position="112"/>
        <end position="134"/>
    </location>
</feature>
<evidence type="ECO:0000256" key="1">
    <source>
        <dbReference type="ARBA" id="ARBA00004123"/>
    </source>
</evidence>
<name>A0A553PF53_TIGCA</name>
<evidence type="ECO:0000313" key="10">
    <source>
        <dbReference type="Proteomes" id="UP000318571"/>
    </source>
</evidence>
<accession>A0A553PF53</accession>
<dbReference type="InterPro" id="IPR032443">
    <property type="entry name" value="RAWUL"/>
</dbReference>
<dbReference type="GO" id="GO:0031519">
    <property type="term" value="C:PcG protein complex"/>
    <property type="evidence" value="ECO:0007669"/>
    <property type="project" value="UniProtKB-ARBA"/>
</dbReference>
<dbReference type="PROSITE" id="PS00518">
    <property type="entry name" value="ZF_RING_1"/>
    <property type="match status" value="1"/>
</dbReference>
<evidence type="ECO:0000256" key="6">
    <source>
        <dbReference type="PROSITE-ProRule" id="PRU00175"/>
    </source>
</evidence>
<sequence length="242" mass="28059">MDDPMEKRCLLRDLNEMITCKICQGYLIDATTVTECLHTFCKSCIVKHLEDANTCPECEDLIHQSHPLDYIAFDRTMQDLVYKIVPQLEKAEYDRERAFYAERGLPCPKDQMAEENEEQKKAQEEQQMTPDANTNMDFHRFDEQVNLLLECPAGSATPKGGLKRKYIRCSSLATVTHLKKFIAKKLLNSMERYKDVDITCNDEPLYKDHTLKFVYVTRWRTKDPPMKLTFTPNAPEPAPALL</sequence>
<dbReference type="Proteomes" id="UP000318571">
    <property type="component" value="Chromosome 5"/>
</dbReference>
<evidence type="ECO:0000313" key="9">
    <source>
        <dbReference type="EMBL" id="TRY76310.1"/>
    </source>
</evidence>
<dbReference type="InterPro" id="IPR013083">
    <property type="entry name" value="Znf_RING/FYVE/PHD"/>
</dbReference>